<sequence length="148" mass="16324">MKANAHIITIVTSVLFVISGCSSNSDEIAALENRVQMLEQAQQINNTLAKDTHTKIIATMTAGLEGQQPSIFMTPEARFFLAPEYWQNNVSDEYSQCVYSCAKNAYAGYEACGLNDQAMQDGCSQRVQDSAKVCQLTCINRFRPVTTP</sequence>
<proteinExistence type="predicted"/>
<protein>
    <recommendedName>
        <fullName evidence="3">Lipoprotein</fullName>
    </recommendedName>
</protein>
<reference evidence="1 2" key="1">
    <citation type="submission" date="2019-04" db="EMBL/GenBank/DDBJ databases">
        <title>Thalassotalea guangxiensis sp. nov., isolated from sediment of the coastal wetland.</title>
        <authorList>
            <person name="Zheng S."/>
            <person name="Zhang D."/>
        </authorList>
    </citation>
    <scope>NUCLEOTIDE SEQUENCE [LARGE SCALE GENOMIC DNA]</scope>
    <source>
        <strain evidence="1 2">ZS-4</strain>
    </source>
</reference>
<dbReference type="RefSeq" id="WP_136736263.1">
    <property type="nucleotide sequence ID" value="NZ_SWDB01000028.1"/>
</dbReference>
<evidence type="ECO:0000313" key="1">
    <source>
        <dbReference type="EMBL" id="TKB44481.1"/>
    </source>
</evidence>
<dbReference type="EMBL" id="SWDB01000028">
    <property type="protein sequence ID" value="TKB44481.1"/>
    <property type="molecule type" value="Genomic_DNA"/>
</dbReference>
<dbReference type="OrthoDB" id="6399417at2"/>
<dbReference type="AlphaFoldDB" id="A0A4U1B3H1"/>
<evidence type="ECO:0000313" key="2">
    <source>
        <dbReference type="Proteomes" id="UP000307999"/>
    </source>
</evidence>
<dbReference type="PROSITE" id="PS51257">
    <property type="entry name" value="PROKAR_LIPOPROTEIN"/>
    <property type="match status" value="1"/>
</dbReference>
<gene>
    <name evidence="1" type="ORF">E8M12_11355</name>
</gene>
<dbReference type="Proteomes" id="UP000307999">
    <property type="component" value="Unassembled WGS sequence"/>
</dbReference>
<keyword evidence="2" id="KW-1185">Reference proteome</keyword>
<organism evidence="1 2">
    <name type="scientific">Thalassotalea mangrovi</name>
    <dbReference type="NCBI Taxonomy" id="2572245"/>
    <lineage>
        <taxon>Bacteria</taxon>
        <taxon>Pseudomonadati</taxon>
        <taxon>Pseudomonadota</taxon>
        <taxon>Gammaproteobacteria</taxon>
        <taxon>Alteromonadales</taxon>
        <taxon>Colwelliaceae</taxon>
        <taxon>Thalassotalea</taxon>
    </lineage>
</organism>
<name>A0A4U1B3H1_9GAMM</name>
<comment type="caution">
    <text evidence="1">The sequence shown here is derived from an EMBL/GenBank/DDBJ whole genome shotgun (WGS) entry which is preliminary data.</text>
</comment>
<evidence type="ECO:0008006" key="3">
    <source>
        <dbReference type="Google" id="ProtNLM"/>
    </source>
</evidence>
<accession>A0A4U1B3H1</accession>